<dbReference type="PANTHER" id="PTHR33877">
    <property type="entry name" value="SLL1193 PROTEIN"/>
    <property type="match status" value="1"/>
</dbReference>
<dbReference type="AlphaFoldDB" id="A0A517Y0K7"/>
<sequence>MADRAGGCCEYCRSQDRFAVQSFAVEHVEPQSGGGSDDAENLAYSCQGCNNHKYTRTRAVDPATGAEVPLFHPRRQRWSDHFAWAADYSEVVGLTPTGRATVAALRLNRPGVVNLRTVLFSVGLHPPGPPTDAGRSPRPLPPATTS</sequence>
<dbReference type="Pfam" id="PF01844">
    <property type="entry name" value="HNH"/>
    <property type="match status" value="1"/>
</dbReference>
<evidence type="ECO:0000313" key="4">
    <source>
        <dbReference type="Proteomes" id="UP000319576"/>
    </source>
</evidence>
<evidence type="ECO:0000256" key="1">
    <source>
        <dbReference type="SAM" id="MobiDB-lite"/>
    </source>
</evidence>
<evidence type="ECO:0000313" key="3">
    <source>
        <dbReference type="EMBL" id="QDU23292.1"/>
    </source>
</evidence>
<dbReference type="CDD" id="cd00085">
    <property type="entry name" value="HNHc"/>
    <property type="match status" value="1"/>
</dbReference>
<organism evidence="3 4">
    <name type="scientific">Urbifossiella limnaea</name>
    <dbReference type="NCBI Taxonomy" id="2528023"/>
    <lineage>
        <taxon>Bacteria</taxon>
        <taxon>Pseudomonadati</taxon>
        <taxon>Planctomycetota</taxon>
        <taxon>Planctomycetia</taxon>
        <taxon>Gemmatales</taxon>
        <taxon>Gemmataceae</taxon>
        <taxon>Urbifossiella</taxon>
    </lineage>
</organism>
<feature type="domain" description="HNH" evidence="2">
    <location>
        <begin position="9"/>
        <end position="55"/>
    </location>
</feature>
<dbReference type="Gene3D" id="1.10.30.50">
    <property type="match status" value="1"/>
</dbReference>
<name>A0A517Y0K7_9BACT</name>
<dbReference type="InterPro" id="IPR002711">
    <property type="entry name" value="HNH"/>
</dbReference>
<keyword evidence="3" id="KW-0378">Hydrolase</keyword>
<proteinExistence type="predicted"/>
<dbReference type="InterPro" id="IPR052892">
    <property type="entry name" value="NA-targeting_endonuclease"/>
</dbReference>
<dbReference type="Proteomes" id="UP000319576">
    <property type="component" value="Chromosome"/>
</dbReference>
<feature type="region of interest" description="Disordered" evidence="1">
    <location>
        <begin position="125"/>
        <end position="146"/>
    </location>
</feature>
<dbReference type="PANTHER" id="PTHR33877:SF1">
    <property type="entry name" value="TYPE IV METHYL-DIRECTED RESTRICTION ENZYME ECOKMCRA"/>
    <property type="match status" value="1"/>
</dbReference>
<keyword evidence="3" id="KW-0255">Endonuclease</keyword>
<dbReference type="GO" id="GO:0003676">
    <property type="term" value="F:nucleic acid binding"/>
    <property type="evidence" value="ECO:0007669"/>
    <property type="project" value="InterPro"/>
</dbReference>
<dbReference type="EMBL" id="CP036273">
    <property type="protein sequence ID" value="QDU23292.1"/>
    <property type="molecule type" value="Genomic_DNA"/>
</dbReference>
<evidence type="ECO:0000259" key="2">
    <source>
        <dbReference type="Pfam" id="PF01844"/>
    </source>
</evidence>
<gene>
    <name evidence="3" type="ORF">ETAA1_52860</name>
</gene>
<reference evidence="3 4" key="1">
    <citation type="submission" date="2019-02" db="EMBL/GenBank/DDBJ databases">
        <title>Deep-cultivation of Planctomycetes and their phenomic and genomic characterization uncovers novel biology.</title>
        <authorList>
            <person name="Wiegand S."/>
            <person name="Jogler M."/>
            <person name="Boedeker C."/>
            <person name="Pinto D."/>
            <person name="Vollmers J."/>
            <person name="Rivas-Marin E."/>
            <person name="Kohn T."/>
            <person name="Peeters S.H."/>
            <person name="Heuer A."/>
            <person name="Rast P."/>
            <person name="Oberbeckmann S."/>
            <person name="Bunk B."/>
            <person name="Jeske O."/>
            <person name="Meyerdierks A."/>
            <person name="Storesund J.E."/>
            <person name="Kallscheuer N."/>
            <person name="Luecker S."/>
            <person name="Lage O.M."/>
            <person name="Pohl T."/>
            <person name="Merkel B.J."/>
            <person name="Hornburger P."/>
            <person name="Mueller R.-W."/>
            <person name="Bruemmer F."/>
            <person name="Labrenz M."/>
            <person name="Spormann A.M."/>
            <person name="Op den Camp H."/>
            <person name="Overmann J."/>
            <person name="Amann R."/>
            <person name="Jetten M.S.M."/>
            <person name="Mascher T."/>
            <person name="Medema M.H."/>
            <person name="Devos D.P."/>
            <person name="Kaster A.-K."/>
            <person name="Ovreas L."/>
            <person name="Rohde M."/>
            <person name="Galperin M.Y."/>
            <person name="Jogler C."/>
        </authorList>
    </citation>
    <scope>NUCLEOTIDE SEQUENCE [LARGE SCALE GENOMIC DNA]</scope>
    <source>
        <strain evidence="3 4">ETA_A1</strain>
    </source>
</reference>
<dbReference type="GO" id="GO:0004519">
    <property type="term" value="F:endonuclease activity"/>
    <property type="evidence" value="ECO:0007669"/>
    <property type="project" value="UniProtKB-KW"/>
</dbReference>
<protein>
    <submittedName>
        <fullName evidence="3">HNH endonuclease</fullName>
    </submittedName>
</protein>
<dbReference type="KEGG" id="uli:ETAA1_52860"/>
<keyword evidence="3" id="KW-0540">Nuclease</keyword>
<keyword evidence="4" id="KW-1185">Reference proteome</keyword>
<accession>A0A517Y0K7</accession>
<dbReference type="InterPro" id="IPR003615">
    <property type="entry name" value="HNH_nuc"/>
</dbReference>
<dbReference type="GO" id="GO:0008270">
    <property type="term" value="F:zinc ion binding"/>
    <property type="evidence" value="ECO:0007669"/>
    <property type="project" value="InterPro"/>
</dbReference>